<organism evidence="1 2">
    <name type="scientific">Verruconis gallopava</name>
    <dbReference type="NCBI Taxonomy" id="253628"/>
    <lineage>
        <taxon>Eukaryota</taxon>
        <taxon>Fungi</taxon>
        <taxon>Dikarya</taxon>
        <taxon>Ascomycota</taxon>
        <taxon>Pezizomycotina</taxon>
        <taxon>Dothideomycetes</taxon>
        <taxon>Pleosporomycetidae</taxon>
        <taxon>Venturiales</taxon>
        <taxon>Sympoventuriaceae</taxon>
        <taxon>Verruconis</taxon>
    </lineage>
</organism>
<dbReference type="PANTHER" id="PTHR48419:SF1">
    <property type="entry name" value="SULFOTRANSFERASE DOMAIN-CONTAINING PROTEIN"/>
    <property type="match status" value="1"/>
</dbReference>
<sequence length="372" mass="42313">MSRKPIFVATHPRACSTAFERVFMTCRDTLQCVHEPFGDAWYYGPERLADRFENDEQARQESGYVNATYRDIFENIDKENAQGKRLFIKDMAQYWIPMDSKPSSLAPSLVSYRRGVGTQRKGENGENGDESHVDSNVATAVDTKQVGKAGHPYPTAAEPGNPTVVPEALLKQFHFTFLIRHPRSSIPSYFRCTVPPLSELTGFDYFDPREAGYVELRRLFDYLRSVGQVGPHVAGQTNGTTNGVNGVNGDAGDKVELCLIDADDMLDDPYAMIEKYCNSIGIEYSPEMLKWNKPGDQEHAQAQFEKWKGFHEDALDSSELRPRAHKKSPKSDEELFKEWTEKYGEEAARLIKKTVDENIEHYEYLKQFAIKI</sequence>
<dbReference type="Gene3D" id="3.40.50.300">
    <property type="entry name" value="P-loop containing nucleotide triphosphate hydrolases"/>
    <property type="match status" value="1"/>
</dbReference>
<keyword evidence="2" id="KW-1185">Reference proteome</keyword>
<dbReference type="OrthoDB" id="2405944at2759"/>
<dbReference type="SUPFAM" id="SSF52540">
    <property type="entry name" value="P-loop containing nucleoside triphosphate hydrolases"/>
    <property type="match status" value="1"/>
</dbReference>
<proteinExistence type="predicted"/>
<protein>
    <recommendedName>
        <fullName evidence="3">Sulfotransferase domain-containing protein</fullName>
    </recommendedName>
</protein>
<dbReference type="VEuPathDB" id="FungiDB:PV09_04124"/>
<dbReference type="RefSeq" id="XP_016214830.1">
    <property type="nucleotide sequence ID" value="XM_016357426.1"/>
</dbReference>
<dbReference type="InParanoid" id="A0A0D1XQP1"/>
<dbReference type="PANTHER" id="PTHR48419">
    <property type="entry name" value="SULFOTRANSFERASE DOMAIN-CONTAINING PROTEIN"/>
    <property type="match status" value="1"/>
</dbReference>
<evidence type="ECO:0008006" key="3">
    <source>
        <dbReference type="Google" id="ProtNLM"/>
    </source>
</evidence>
<evidence type="ECO:0000313" key="2">
    <source>
        <dbReference type="Proteomes" id="UP000053259"/>
    </source>
</evidence>
<evidence type="ECO:0000313" key="1">
    <source>
        <dbReference type="EMBL" id="KIW04961.1"/>
    </source>
</evidence>
<name>A0A0D1XQP1_9PEZI</name>
<dbReference type="InterPro" id="IPR053226">
    <property type="entry name" value="Pyrrolopyrazine_biosynth_F"/>
</dbReference>
<dbReference type="Proteomes" id="UP000053259">
    <property type="component" value="Unassembled WGS sequence"/>
</dbReference>
<accession>A0A0D1XQP1</accession>
<dbReference type="EMBL" id="KN847539">
    <property type="protein sequence ID" value="KIW04961.1"/>
    <property type="molecule type" value="Genomic_DNA"/>
</dbReference>
<dbReference type="Pfam" id="PF19798">
    <property type="entry name" value="Sulfotransfer_5"/>
    <property type="match status" value="1"/>
</dbReference>
<dbReference type="AlphaFoldDB" id="A0A0D1XQP1"/>
<dbReference type="GeneID" id="27312097"/>
<dbReference type="HOGENOM" id="CLU_033907_0_0_1"/>
<dbReference type="InterPro" id="IPR027417">
    <property type="entry name" value="P-loop_NTPase"/>
</dbReference>
<reference evidence="1 2" key="1">
    <citation type="submission" date="2015-01" db="EMBL/GenBank/DDBJ databases">
        <title>The Genome Sequence of Ochroconis gallopava CBS43764.</title>
        <authorList>
            <consortium name="The Broad Institute Genomics Platform"/>
            <person name="Cuomo C."/>
            <person name="de Hoog S."/>
            <person name="Gorbushina A."/>
            <person name="Stielow B."/>
            <person name="Teixiera M."/>
            <person name="Abouelleil A."/>
            <person name="Chapman S.B."/>
            <person name="Priest M."/>
            <person name="Young S.K."/>
            <person name="Wortman J."/>
            <person name="Nusbaum C."/>
            <person name="Birren B."/>
        </authorList>
    </citation>
    <scope>NUCLEOTIDE SEQUENCE [LARGE SCALE GENOMIC DNA]</scope>
    <source>
        <strain evidence="1 2">CBS 43764</strain>
    </source>
</reference>
<gene>
    <name evidence="1" type="ORF">PV09_04124</name>
</gene>
<dbReference type="STRING" id="253628.A0A0D1XQP1"/>